<feature type="domain" description="VWFA" evidence="5">
    <location>
        <begin position="91"/>
        <end position="268"/>
    </location>
</feature>
<evidence type="ECO:0000313" key="6">
    <source>
        <dbReference type="EMBL" id="HIV27608.1"/>
    </source>
</evidence>
<evidence type="ECO:0000313" key="7">
    <source>
        <dbReference type="Proteomes" id="UP000886884"/>
    </source>
</evidence>
<dbReference type="PROSITE" id="PS50234">
    <property type="entry name" value="VWFA"/>
    <property type="match status" value="1"/>
</dbReference>
<keyword evidence="2" id="KW-1133">Transmembrane helix</keyword>
<evidence type="ECO:0000259" key="4">
    <source>
        <dbReference type="PROSITE" id="PS50006"/>
    </source>
</evidence>
<keyword evidence="2" id="KW-0812">Transmembrane</keyword>
<dbReference type="Pfam" id="PF00498">
    <property type="entry name" value="FHA"/>
    <property type="match status" value="1"/>
</dbReference>
<dbReference type="EMBL" id="DVOT01000124">
    <property type="protein sequence ID" value="HIV27608.1"/>
    <property type="molecule type" value="Genomic_DNA"/>
</dbReference>
<evidence type="ECO:0000256" key="2">
    <source>
        <dbReference type="SAM" id="Phobius"/>
    </source>
</evidence>
<dbReference type="InterPro" id="IPR002035">
    <property type="entry name" value="VWF_A"/>
</dbReference>
<dbReference type="Gene3D" id="3.40.50.410">
    <property type="entry name" value="von Willebrand factor, type A domain"/>
    <property type="match status" value="1"/>
</dbReference>
<evidence type="ECO:0000259" key="5">
    <source>
        <dbReference type="PROSITE" id="PS50234"/>
    </source>
</evidence>
<dbReference type="CDD" id="cd00060">
    <property type="entry name" value="FHA"/>
    <property type="match status" value="1"/>
</dbReference>
<feature type="region of interest" description="Disordered" evidence="1">
    <location>
        <begin position="719"/>
        <end position="750"/>
    </location>
</feature>
<evidence type="ECO:0000256" key="3">
    <source>
        <dbReference type="SAM" id="SignalP"/>
    </source>
</evidence>
<feature type="transmembrane region" description="Helical" evidence="2">
    <location>
        <begin position="693"/>
        <end position="712"/>
    </location>
</feature>
<feature type="compositionally biased region" description="Basic and acidic residues" evidence="1">
    <location>
        <begin position="734"/>
        <end position="750"/>
    </location>
</feature>
<dbReference type="SUPFAM" id="SSF53300">
    <property type="entry name" value="vWA-like"/>
    <property type="match status" value="1"/>
</dbReference>
<dbReference type="Gene3D" id="2.60.200.20">
    <property type="match status" value="1"/>
</dbReference>
<dbReference type="PROSITE" id="PS50006">
    <property type="entry name" value="FHA_DOMAIN"/>
    <property type="match status" value="1"/>
</dbReference>
<feature type="compositionally biased region" description="Pro residues" evidence="1">
    <location>
        <begin position="637"/>
        <end position="659"/>
    </location>
</feature>
<comment type="caution">
    <text evidence="6">The sequence shown here is derived from an EMBL/GenBank/DDBJ whole genome shotgun (WGS) entry which is preliminary data.</text>
</comment>
<protein>
    <submittedName>
        <fullName evidence="6">FHA domain-containing protein</fullName>
    </submittedName>
</protein>
<keyword evidence="3" id="KW-0732">Signal</keyword>
<sequence>MKRMAIVGWILLLALALPAQDGLAAGVASAITLNQVQQRNADLTMYVSLTDSAGSPVTGDFSTDQFDIAIDGRTLEVESVEAFDPKKQGIHYVFSVDVSRTVTEAMMEDVREGLHAFVEDFGPHDTATIITFGEVMTQRIVNSASQTALHEAIDGLEANEGMTALYKGVIDAVTLAASTDGRSAVIMITDGKNDPTEEMQSYTKEGIFDEVTSAQVPLYCIGLNDNDGVDQESLAEFAQVTGGGQYDIPAEQTGQALDAICDIMRSAIVLRTTLVNTEGRAGFVEPSTFKVGFQPENGAFLVSNELQQNINWKNVPMPTIAPTATPIPEISLELDAESVEHPGSSRLTITGAILIEQGEVEEDDLSITVNGEPWRLTALMRNGTSYTFAAEGMVPSGTVALDVQAEITDLRIASRVQRINVLAPTPGPTATPAPILAVELDDAGRDLLIQQGELLTITGVVNVQGSVDGEDMRVYINDVLCEDATVTRLNASQYEFTAHYTVEDLSVVELNVQIQLEDAQISSRMQRLNLITPAPTPAPELQLTLTDARVTYIAEEEVLIRGRIEVVSGEVEADNIAMYINANKSEVSLVEASDGSYTFEVEYLPSEGATQIDVRARLASDTSVSSNTEKLLVVTPTPAPTPTPTRRPEVTPPPTPTPTPAPVITPAPTPTPVPSFVQQVQTVVRDMVGNGTIWYAAAIAALLVALLIWAILHARRNRGKSNIQSTNSSTFDTRLGREKEQEDKGTIRDGDDMDTIAEEEIPSSGGGSGTIIVNQASESGGTLYIDEKPGGGTMRLDEDYGMSTGTVRIEDDRGIDITMEEIYRREPRGARSVHVEVARPVTIGRGDYSEDIVISDSTVSSPHLSLSFDGMDVYIEDLGSTNGTKHNGAKISAHEARKIVSGDSVVIGYTALKFLFKTGQE</sequence>
<feature type="compositionally biased region" description="Polar residues" evidence="1">
    <location>
        <begin position="720"/>
        <end position="732"/>
    </location>
</feature>
<feature type="region of interest" description="Disordered" evidence="1">
    <location>
        <begin position="634"/>
        <end position="659"/>
    </location>
</feature>
<dbReference type="InterPro" id="IPR036465">
    <property type="entry name" value="vWFA_dom_sf"/>
</dbReference>
<feature type="domain" description="FHA" evidence="4">
    <location>
        <begin position="841"/>
        <end position="891"/>
    </location>
</feature>
<evidence type="ECO:0000256" key="1">
    <source>
        <dbReference type="SAM" id="MobiDB-lite"/>
    </source>
</evidence>
<dbReference type="CDD" id="cd00198">
    <property type="entry name" value="vWFA"/>
    <property type="match status" value="1"/>
</dbReference>
<dbReference type="SMART" id="SM00327">
    <property type="entry name" value="VWA"/>
    <property type="match status" value="1"/>
</dbReference>
<accession>A0A9D1P8I1</accession>
<feature type="chain" id="PRO_5039049680" evidence="3">
    <location>
        <begin position="25"/>
        <end position="921"/>
    </location>
</feature>
<dbReference type="InterPro" id="IPR008984">
    <property type="entry name" value="SMAD_FHA_dom_sf"/>
</dbReference>
<reference evidence="6" key="1">
    <citation type="submission" date="2020-10" db="EMBL/GenBank/DDBJ databases">
        <authorList>
            <person name="Gilroy R."/>
        </authorList>
    </citation>
    <scope>NUCLEOTIDE SEQUENCE</scope>
    <source>
        <strain evidence="6">CHK183-6373</strain>
    </source>
</reference>
<dbReference type="Proteomes" id="UP000886884">
    <property type="component" value="Unassembled WGS sequence"/>
</dbReference>
<dbReference type="Pfam" id="PF00092">
    <property type="entry name" value="VWA"/>
    <property type="match status" value="1"/>
</dbReference>
<name>A0A9D1P8I1_9FIRM</name>
<keyword evidence="2" id="KW-0472">Membrane</keyword>
<feature type="signal peptide" evidence="3">
    <location>
        <begin position="1"/>
        <end position="24"/>
    </location>
</feature>
<organism evidence="6 7">
    <name type="scientific">Candidatus Ornithocaccomicrobium faecavium</name>
    <dbReference type="NCBI Taxonomy" id="2840890"/>
    <lineage>
        <taxon>Bacteria</taxon>
        <taxon>Bacillati</taxon>
        <taxon>Bacillota</taxon>
        <taxon>Clostridia</taxon>
        <taxon>Candidatus Ornithocaccomicrobium</taxon>
    </lineage>
</organism>
<proteinExistence type="predicted"/>
<dbReference type="SUPFAM" id="SSF49879">
    <property type="entry name" value="SMAD/FHA domain"/>
    <property type="match status" value="1"/>
</dbReference>
<gene>
    <name evidence="6" type="ORF">IAA64_06535</name>
</gene>
<reference evidence="6" key="2">
    <citation type="journal article" date="2021" name="PeerJ">
        <title>Extensive microbial diversity within the chicken gut microbiome revealed by metagenomics and culture.</title>
        <authorList>
            <person name="Gilroy R."/>
            <person name="Ravi A."/>
            <person name="Getino M."/>
            <person name="Pursley I."/>
            <person name="Horton D.L."/>
            <person name="Alikhan N.F."/>
            <person name="Baker D."/>
            <person name="Gharbi K."/>
            <person name="Hall N."/>
            <person name="Watson M."/>
            <person name="Adriaenssens E.M."/>
            <person name="Foster-Nyarko E."/>
            <person name="Jarju S."/>
            <person name="Secka A."/>
            <person name="Antonio M."/>
            <person name="Oren A."/>
            <person name="Chaudhuri R.R."/>
            <person name="La Ragione R."/>
            <person name="Hildebrand F."/>
            <person name="Pallen M.J."/>
        </authorList>
    </citation>
    <scope>NUCLEOTIDE SEQUENCE</scope>
    <source>
        <strain evidence="6">CHK183-6373</strain>
    </source>
</reference>
<dbReference type="InterPro" id="IPR000253">
    <property type="entry name" value="FHA_dom"/>
</dbReference>
<dbReference type="SMART" id="SM00240">
    <property type="entry name" value="FHA"/>
    <property type="match status" value="1"/>
</dbReference>
<dbReference type="AlphaFoldDB" id="A0A9D1P8I1"/>